<evidence type="ECO:0000313" key="2">
    <source>
        <dbReference type="Proteomes" id="UP000585970"/>
    </source>
</evidence>
<organism evidence="1 2">
    <name type="scientific">Bartonella fuyuanensis</name>
    <dbReference type="NCBI Taxonomy" id="1460968"/>
    <lineage>
        <taxon>Bacteria</taxon>
        <taxon>Pseudomonadati</taxon>
        <taxon>Pseudomonadota</taxon>
        <taxon>Alphaproteobacteria</taxon>
        <taxon>Hyphomicrobiales</taxon>
        <taxon>Bartonellaceae</taxon>
        <taxon>Bartonella</taxon>
    </lineage>
</organism>
<evidence type="ECO:0000313" key="1">
    <source>
        <dbReference type="EMBL" id="MBB4076892.1"/>
    </source>
</evidence>
<dbReference type="EMBL" id="JACIFE010000014">
    <property type="protein sequence ID" value="MBB4076892.1"/>
    <property type="molecule type" value="Genomic_DNA"/>
</dbReference>
<dbReference type="AlphaFoldDB" id="A0A840DZG2"/>
<dbReference type="Proteomes" id="UP000585970">
    <property type="component" value="Unassembled WGS sequence"/>
</dbReference>
<name>A0A840DZG2_9HYPH</name>
<protein>
    <submittedName>
        <fullName evidence="1">Uncharacterized protein</fullName>
    </submittedName>
</protein>
<proteinExistence type="predicted"/>
<keyword evidence="2" id="KW-1185">Reference proteome</keyword>
<accession>A0A840DZG2</accession>
<reference evidence="1 2" key="1">
    <citation type="submission" date="2020-08" db="EMBL/GenBank/DDBJ databases">
        <title>Genomic Encyclopedia of Type Strains, Phase IV (KMG-IV): sequencing the most valuable type-strain genomes for metagenomic binning, comparative biology and taxonomic classification.</title>
        <authorList>
            <person name="Goeker M."/>
        </authorList>
    </citation>
    <scope>NUCLEOTIDE SEQUENCE [LARGE SCALE GENOMIC DNA]</scope>
    <source>
        <strain evidence="1 2">DSM 100694</strain>
    </source>
</reference>
<sequence length="41" mass="4964">MNWRDIWFISKIISDNANTYSFSSVYSYDLCTHSLHYIWKG</sequence>
<comment type="caution">
    <text evidence="1">The sequence shown here is derived from an EMBL/GenBank/DDBJ whole genome shotgun (WGS) entry which is preliminary data.</text>
</comment>
<gene>
    <name evidence="1" type="ORF">GGR08_001203</name>
</gene>